<evidence type="ECO:0000313" key="2">
    <source>
        <dbReference type="Proteomes" id="UP000479000"/>
    </source>
</evidence>
<reference evidence="1 2" key="1">
    <citation type="submission" date="2020-02" db="EMBL/GenBank/DDBJ databases">
        <authorList>
            <person name="Ferguson B K."/>
        </authorList>
    </citation>
    <scope>NUCLEOTIDE SEQUENCE [LARGE SCALE GENOMIC DNA]</scope>
</reference>
<dbReference type="PANTHER" id="PTHR12295:SF30">
    <property type="entry name" value="PROTEIN FURRY"/>
    <property type="match status" value="1"/>
</dbReference>
<sequence>MLHILFLGLDHSRTLVHQHCKQLLLNLLIVLAEHNDHLAIARILLNQQTTRIGLGLSTPSVPVLNHNFTEPDPEFDCCLQNPAGVQPNGQVLPGSTPSTAPASIGRYAITLSLSRENQVIWNYEDITAKVWSVRSVEQMNVFLQHVLRIFRESLPHALVSERWGEIALQLGLSCSSRHYAGRSLQ</sequence>
<name>A0A6H5HNB8_9HEMI</name>
<protein>
    <submittedName>
        <fullName evidence="1">Uncharacterized protein</fullName>
    </submittedName>
</protein>
<gene>
    <name evidence="1" type="ORF">NTEN_LOCUS22157</name>
</gene>
<evidence type="ECO:0000313" key="1">
    <source>
        <dbReference type="EMBL" id="CAB0018248.1"/>
    </source>
</evidence>
<dbReference type="GO" id="GO:0000902">
    <property type="term" value="P:cell morphogenesis"/>
    <property type="evidence" value="ECO:0007669"/>
    <property type="project" value="InterPro"/>
</dbReference>
<dbReference type="GO" id="GO:0030427">
    <property type="term" value="C:site of polarized growth"/>
    <property type="evidence" value="ECO:0007669"/>
    <property type="project" value="TreeGrafter"/>
</dbReference>
<dbReference type="OrthoDB" id="6287725at2759"/>
<dbReference type="InterPro" id="IPR039867">
    <property type="entry name" value="Furry/Tao3/Mor2"/>
</dbReference>
<dbReference type="AlphaFoldDB" id="A0A6H5HNB8"/>
<dbReference type="PANTHER" id="PTHR12295">
    <property type="entry name" value="FURRY-RELATED"/>
    <property type="match status" value="1"/>
</dbReference>
<dbReference type="Proteomes" id="UP000479000">
    <property type="component" value="Unassembled WGS sequence"/>
</dbReference>
<proteinExistence type="predicted"/>
<organism evidence="1 2">
    <name type="scientific">Nesidiocoris tenuis</name>
    <dbReference type="NCBI Taxonomy" id="355587"/>
    <lineage>
        <taxon>Eukaryota</taxon>
        <taxon>Metazoa</taxon>
        <taxon>Ecdysozoa</taxon>
        <taxon>Arthropoda</taxon>
        <taxon>Hexapoda</taxon>
        <taxon>Insecta</taxon>
        <taxon>Pterygota</taxon>
        <taxon>Neoptera</taxon>
        <taxon>Paraneoptera</taxon>
        <taxon>Hemiptera</taxon>
        <taxon>Heteroptera</taxon>
        <taxon>Panheteroptera</taxon>
        <taxon>Cimicomorpha</taxon>
        <taxon>Miridae</taxon>
        <taxon>Dicyphina</taxon>
        <taxon>Nesidiocoris</taxon>
    </lineage>
</organism>
<keyword evidence="2" id="KW-1185">Reference proteome</keyword>
<dbReference type="GO" id="GO:0031175">
    <property type="term" value="P:neuron projection development"/>
    <property type="evidence" value="ECO:0007669"/>
    <property type="project" value="TreeGrafter"/>
</dbReference>
<dbReference type="GO" id="GO:0005938">
    <property type="term" value="C:cell cortex"/>
    <property type="evidence" value="ECO:0007669"/>
    <property type="project" value="TreeGrafter"/>
</dbReference>
<feature type="non-terminal residue" evidence="1">
    <location>
        <position position="185"/>
    </location>
</feature>
<dbReference type="EMBL" id="CADCXU010032328">
    <property type="protein sequence ID" value="CAB0018248.1"/>
    <property type="molecule type" value="Genomic_DNA"/>
</dbReference>
<accession>A0A6H5HNB8</accession>